<feature type="region of interest" description="Disordered" evidence="2">
    <location>
        <begin position="290"/>
        <end position="312"/>
    </location>
</feature>
<dbReference type="Pfam" id="PF17921">
    <property type="entry name" value="Integrase_H2C2"/>
    <property type="match status" value="1"/>
</dbReference>
<feature type="domain" description="Integrase zinc-binding" evidence="3">
    <location>
        <begin position="215"/>
        <end position="247"/>
    </location>
</feature>
<dbReference type="AlphaFoldDB" id="A0A8K0G3K2"/>
<name>A0A8K0G3K2_IGNLU</name>
<feature type="compositionally biased region" description="Basic and acidic residues" evidence="2">
    <location>
        <begin position="290"/>
        <end position="303"/>
    </location>
</feature>
<dbReference type="Proteomes" id="UP000801492">
    <property type="component" value="Unassembled WGS sequence"/>
</dbReference>
<dbReference type="InterPro" id="IPR041588">
    <property type="entry name" value="Integrase_H2C2"/>
</dbReference>
<dbReference type="GO" id="GO:0003964">
    <property type="term" value="F:RNA-directed DNA polymerase activity"/>
    <property type="evidence" value="ECO:0007669"/>
    <property type="project" value="UniProtKB-EC"/>
</dbReference>
<dbReference type="InterPro" id="IPR050951">
    <property type="entry name" value="Retrovirus_Pol_polyprotein"/>
</dbReference>
<dbReference type="PANTHER" id="PTHR37984">
    <property type="entry name" value="PROTEIN CBG26694"/>
    <property type="match status" value="1"/>
</dbReference>
<evidence type="ECO:0000256" key="2">
    <source>
        <dbReference type="SAM" id="MobiDB-lite"/>
    </source>
</evidence>
<dbReference type="EMBL" id="VTPC01090176">
    <property type="protein sequence ID" value="KAF2884428.1"/>
    <property type="molecule type" value="Genomic_DNA"/>
</dbReference>
<protein>
    <recommendedName>
        <fullName evidence="1">RNA-directed DNA polymerase</fullName>
        <ecNumber evidence="1">2.7.7.49</ecNumber>
    </recommendedName>
</protein>
<dbReference type="InterPro" id="IPR043502">
    <property type="entry name" value="DNA/RNA_pol_sf"/>
</dbReference>
<reference evidence="4" key="1">
    <citation type="submission" date="2019-08" db="EMBL/GenBank/DDBJ databases">
        <title>The genome of the North American firefly Photinus pyralis.</title>
        <authorList>
            <consortium name="Photinus pyralis genome working group"/>
            <person name="Fallon T.R."/>
            <person name="Sander Lower S.E."/>
            <person name="Weng J.-K."/>
        </authorList>
    </citation>
    <scope>NUCLEOTIDE SEQUENCE</scope>
    <source>
        <strain evidence="4">TRF0915ILg1</strain>
        <tissue evidence="4">Whole body</tissue>
    </source>
</reference>
<accession>A0A8K0G3K2</accession>
<dbReference type="Gene3D" id="1.10.340.70">
    <property type="match status" value="1"/>
</dbReference>
<organism evidence="4 5">
    <name type="scientific">Ignelater luminosus</name>
    <name type="common">Cucubano</name>
    <name type="synonym">Pyrophorus luminosus</name>
    <dbReference type="NCBI Taxonomy" id="2038154"/>
    <lineage>
        <taxon>Eukaryota</taxon>
        <taxon>Metazoa</taxon>
        <taxon>Ecdysozoa</taxon>
        <taxon>Arthropoda</taxon>
        <taxon>Hexapoda</taxon>
        <taxon>Insecta</taxon>
        <taxon>Pterygota</taxon>
        <taxon>Neoptera</taxon>
        <taxon>Endopterygota</taxon>
        <taxon>Coleoptera</taxon>
        <taxon>Polyphaga</taxon>
        <taxon>Elateriformia</taxon>
        <taxon>Elateroidea</taxon>
        <taxon>Elateridae</taxon>
        <taxon>Agrypninae</taxon>
        <taxon>Pyrophorini</taxon>
        <taxon>Ignelater</taxon>
    </lineage>
</organism>
<proteinExistence type="predicted"/>
<dbReference type="EC" id="2.7.7.49" evidence="1"/>
<evidence type="ECO:0000313" key="4">
    <source>
        <dbReference type="EMBL" id="KAF2884428.1"/>
    </source>
</evidence>
<evidence type="ECO:0000313" key="5">
    <source>
        <dbReference type="Proteomes" id="UP000801492"/>
    </source>
</evidence>
<evidence type="ECO:0000256" key="1">
    <source>
        <dbReference type="ARBA" id="ARBA00012493"/>
    </source>
</evidence>
<dbReference type="PANTHER" id="PTHR37984:SF5">
    <property type="entry name" value="PROTEIN NYNRIN-LIKE"/>
    <property type="match status" value="1"/>
</dbReference>
<gene>
    <name evidence="4" type="ORF">ILUMI_21752</name>
</gene>
<keyword evidence="5" id="KW-1185">Reference proteome</keyword>
<dbReference type="OrthoDB" id="6774747at2759"/>
<sequence length="312" mass="36464">MSWSEKQQEIMPESFTVSAPDTSIRSRSVVVDLVSLQVLVALRQYHLTLKLEKFVFFSRSINYLERKISCKGVKPERKKIEAAVRMMEPQNVKEFTVVTDCSNLSTTFTKRDLILRVGQWWLEVQEYTFNIKYRSGPRMSHVDAISRYQQEVVEVNQINLTEGDWILAAQLQDKQLCRIRAILQAKEKISETRGYFEEYVLKDGKVYRKLPAWVVPKCVRWQICRLCHDQAGHAGVENTIKRIQESYCKAMTEAKLLTEVQNNLGRFDLKQLRVKVKECITANQAKQKEDYDRVRRKPNEYKKGRSGVSAHH</sequence>
<comment type="caution">
    <text evidence="4">The sequence shown here is derived from an EMBL/GenBank/DDBJ whole genome shotgun (WGS) entry which is preliminary data.</text>
</comment>
<dbReference type="SUPFAM" id="SSF56672">
    <property type="entry name" value="DNA/RNA polymerases"/>
    <property type="match status" value="1"/>
</dbReference>
<evidence type="ECO:0000259" key="3">
    <source>
        <dbReference type="Pfam" id="PF17921"/>
    </source>
</evidence>